<proteinExistence type="inferred from homology"/>
<name>A0ABP7X331_9GAMM</name>
<dbReference type="SUPFAM" id="SSF50998">
    <property type="entry name" value="Quinoprotein alcohol dehydrogenase-like"/>
    <property type="match status" value="1"/>
</dbReference>
<keyword evidence="6" id="KW-0281">Fimbrium</keyword>
<dbReference type="RefSeq" id="WP_344937959.1">
    <property type="nucleotide sequence ID" value="NZ_BAABDM010000008.1"/>
</dbReference>
<keyword evidence="11" id="KW-1185">Reference proteome</keyword>
<feature type="signal peptide" evidence="8">
    <location>
        <begin position="1"/>
        <end position="33"/>
    </location>
</feature>
<keyword evidence="8" id="KW-0732">Signal</keyword>
<keyword evidence="4" id="KW-0479">Metal-binding</keyword>
<evidence type="ECO:0000256" key="8">
    <source>
        <dbReference type="SAM" id="SignalP"/>
    </source>
</evidence>
<sequence>MKSSTKQRIWVKLTLRKLMVFSSLLALALPAAALDSCIIQSTTSGNVGNNSKNKSYTFNDLEKVNKVVSYDLKKLWYSCPVNAFSYSGNRLTIINSNKDLYTCIGKFTVEGVKKDCTPEVVETGIAQSPLFLTQSIAPNILYILDDSGSMHFELMPGEIIFGSSRYIFPRADGVYGGSDYSNYVPTVDSNDPYNARSRSPQINTIYYDPSTTYEPWVDADGGSYPQANPSCALHNPETTTASFNAKYCRNLTVSNSNYNSNRWLSCESDGDCSSTTSNKSYWPATYFWYVSGDPWKSTSYEKKEIKSGQTFTGHGRENRSDCDTALLLSQCTYNEEMQNFANWYTYYRSRVLMARGGSGFAFAEQGEGLRVGFGSINQDSSNIDGVNSSVIVNGVRKFEGDDREAFFQSLYGRTIPSSGTPLRLAIDAAGKYFSRTDNKGPWGNTPGTDDKTDQLACRRNYTVLMTDGYWSGGDVSGDPGKNNDGSNGPTHTSPTGQSWTYKAVSPYKDDRDDTLADVAMYYWKNDLRSDMLNLVPVSKTSPAFWQHMVTYGVGLGVTGTIDPDEAFAAQTTGANITWPNPESSDLYKIDDLLHAGVNTRGGFFSAAEPNDFANELSAVLQAITNESKSSASAIASNSTRLDSGTLVYQASFNSLEWSGRILAYNLNSDGSLDDVAWDTNTASFSDISARKIFVGVGAPGTLVKTALDFTAANFLLLSATQQTALIANGSVTDGINRLNWLRGDKSQEGLTLRARSVPLGDIVNSDPAFVDNISDYGFSVLSGTEGSSYAKFLTDKKSRNSMLYVGANDGMLHGFNAATGKEVFAYMPVASIPKLAQIAGQDYTHTYTVDGSPRASDVYLNGAWKTVVVGSMGAGGNSVFALDVTNPATMSKSNFLWEFATSALDVNKLGVAMSEPVVVRLAASNKWVAIFGNGYDSGDNVKLFVVDLATGVLLKAIDTGLSGVGNGLSTPVPVDVDSDRITDYVYAGDLQGNLWKFDLTGNAVATWDVAFKEGATPKPLFVATDDAGVVQPITARPTVGSHADSGYMIYFGTGKYFELSDATITTSPQIQNFYGIRDVGVRVTDRSKLVAQTVVYEAVGDLIDSGGSTSFRARLVSNNSPDSAPEYGWQLKLAPPSGAATGERAVSKPILSSGRIIFTTIIPNSDVCGYGGSSWLMELDAQNGGRLSSPSLDANDDGKVDDLDQILFDGKYYPISGRGSDEMIKTPGIIGAGDLEYKYTSGSSGTIGVVTESSGESDLVGRQSWRQFQ</sequence>
<evidence type="ECO:0000259" key="9">
    <source>
        <dbReference type="Pfam" id="PF05567"/>
    </source>
</evidence>
<reference evidence="11" key="1">
    <citation type="journal article" date="2019" name="Int. J. Syst. Evol. Microbiol.">
        <title>The Global Catalogue of Microorganisms (GCM) 10K type strain sequencing project: providing services to taxonomists for standard genome sequencing and annotation.</title>
        <authorList>
            <consortium name="The Broad Institute Genomics Platform"/>
            <consortium name="The Broad Institute Genome Sequencing Center for Infectious Disease"/>
            <person name="Wu L."/>
            <person name="Ma J."/>
        </authorList>
    </citation>
    <scope>NUCLEOTIDE SEQUENCE [LARGE SCALE GENOMIC DNA]</scope>
    <source>
        <strain evidence="11">JCM 17304</strain>
    </source>
</reference>
<evidence type="ECO:0000313" key="11">
    <source>
        <dbReference type="Proteomes" id="UP001500392"/>
    </source>
</evidence>
<dbReference type="Proteomes" id="UP001500392">
    <property type="component" value="Unassembled WGS sequence"/>
</dbReference>
<evidence type="ECO:0000256" key="2">
    <source>
        <dbReference type="ARBA" id="ARBA00008387"/>
    </source>
</evidence>
<dbReference type="InterPro" id="IPR015943">
    <property type="entry name" value="WD40/YVTN_repeat-like_dom_sf"/>
</dbReference>
<comment type="similarity">
    <text evidence="2">Belongs to the PilY1 family.</text>
</comment>
<dbReference type="InterPro" id="IPR011047">
    <property type="entry name" value="Quinoprotein_ADH-like_sf"/>
</dbReference>
<evidence type="ECO:0000256" key="3">
    <source>
        <dbReference type="ARBA" id="ARBA00022558"/>
    </source>
</evidence>
<feature type="compositionally biased region" description="Polar residues" evidence="7">
    <location>
        <begin position="483"/>
        <end position="498"/>
    </location>
</feature>
<dbReference type="EMBL" id="BAABDM010000008">
    <property type="protein sequence ID" value="GAA4103534.1"/>
    <property type="molecule type" value="Genomic_DNA"/>
</dbReference>
<evidence type="ECO:0000256" key="4">
    <source>
        <dbReference type="ARBA" id="ARBA00022723"/>
    </source>
</evidence>
<keyword evidence="5" id="KW-0106">Calcium</keyword>
<evidence type="ECO:0000256" key="1">
    <source>
        <dbReference type="ARBA" id="ARBA00004561"/>
    </source>
</evidence>
<dbReference type="InterPro" id="IPR008707">
    <property type="entry name" value="B-propeller_PilY1"/>
</dbReference>
<dbReference type="Gene3D" id="2.130.10.10">
    <property type="entry name" value="YVTN repeat-like/Quinoprotein amine dehydrogenase"/>
    <property type="match status" value="1"/>
</dbReference>
<organism evidence="10 11">
    <name type="scientific">Zhongshania borealis</name>
    <dbReference type="NCBI Taxonomy" id="889488"/>
    <lineage>
        <taxon>Bacteria</taxon>
        <taxon>Pseudomonadati</taxon>
        <taxon>Pseudomonadota</taxon>
        <taxon>Gammaproteobacteria</taxon>
        <taxon>Cellvibrionales</taxon>
        <taxon>Spongiibacteraceae</taxon>
        <taxon>Zhongshania</taxon>
    </lineage>
</organism>
<feature type="domain" description="PilY1 beta-propeller" evidence="9">
    <location>
        <begin position="759"/>
        <end position="1079"/>
    </location>
</feature>
<protein>
    <submittedName>
        <fullName evidence="10">PilC/PilY family type IV pilus protein</fullName>
    </submittedName>
</protein>
<keyword evidence="3" id="KW-1029">Fimbrium biogenesis</keyword>
<feature type="region of interest" description="Disordered" evidence="7">
    <location>
        <begin position="472"/>
        <end position="498"/>
    </location>
</feature>
<dbReference type="Pfam" id="PF05567">
    <property type="entry name" value="T4P_PilY1"/>
    <property type="match status" value="1"/>
</dbReference>
<comment type="subcellular location">
    <subcellularLocation>
        <location evidence="1">Fimbrium</location>
    </subcellularLocation>
</comment>
<evidence type="ECO:0000313" key="10">
    <source>
        <dbReference type="EMBL" id="GAA4103534.1"/>
    </source>
</evidence>
<evidence type="ECO:0000256" key="7">
    <source>
        <dbReference type="SAM" id="MobiDB-lite"/>
    </source>
</evidence>
<gene>
    <name evidence="10" type="ORF">GCM10022414_31920</name>
</gene>
<evidence type="ECO:0000256" key="5">
    <source>
        <dbReference type="ARBA" id="ARBA00022837"/>
    </source>
</evidence>
<comment type="caution">
    <text evidence="10">The sequence shown here is derived from an EMBL/GenBank/DDBJ whole genome shotgun (WGS) entry which is preliminary data.</text>
</comment>
<accession>A0ABP7X331</accession>
<evidence type="ECO:0000256" key="6">
    <source>
        <dbReference type="ARBA" id="ARBA00023263"/>
    </source>
</evidence>
<feature type="chain" id="PRO_5046375475" evidence="8">
    <location>
        <begin position="34"/>
        <end position="1269"/>
    </location>
</feature>